<accession>E0SS40</accession>
<dbReference type="HOGENOM" id="CLU_3371341_0_0_2"/>
<sequence>MDVEDVVKDIVLRQNGMMLAVLPPDAVECAGAED</sequence>
<organism evidence="1 2">
    <name type="scientific">Ignisphaera aggregans (strain DSM 17230 / JCM 13409 / AQ1.S1)</name>
    <dbReference type="NCBI Taxonomy" id="583356"/>
    <lineage>
        <taxon>Archaea</taxon>
        <taxon>Thermoproteota</taxon>
        <taxon>Thermoprotei</taxon>
        <taxon>Desulfurococcales</taxon>
        <taxon>Desulfurococcaceae</taxon>
        <taxon>Ignisphaera</taxon>
    </lineage>
</organism>
<name>E0SS40_IGNAA</name>
<proteinExistence type="predicted"/>
<dbReference type="AlphaFoldDB" id="E0SS40"/>
<dbReference type="Proteomes" id="UP000001304">
    <property type="component" value="Chromosome"/>
</dbReference>
<gene>
    <name evidence="1" type="ordered locus">Igag_0554</name>
</gene>
<protein>
    <submittedName>
        <fullName evidence="1">Uncharacterized protein</fullName>
    </submittedName>
</protein>
<keyword evidence="2" id="KW-1185">Reference proteome</keyword>
<dbReference type="KEGG" id="iag:Igag_0554"/>
<dbReference type="BioCyc" id="IAGG583356:GHAH-556-MONOMER"/>
<evidence type="ECO:0000313" key="1">
    <source>
        <dbReference type="EMBL" id="ADM27390.1"/>
    </source>
</evidence>
<reference evidence="1 2" key="1">
    <citation type="journal article" date="2010" name="Stand. Genomic Sci.">
        <title>Complete genome sequence of Ignisphaera aggregans type strain (AQ1.S1).</title>
        <authorList>
            <person name="Goker M."/>
            <person name="Held B."/>
            <person name="Lapidus A."/>
            <person name="Nolan M."/>
            <person name="Spring S."/>
            <person name="Yasawong M."/>
            <person name="Lucas S."/>
            <person name="Glavina Del Rio T."/>
            <person name="Tice H."/>
            <person name="Cheng J.F."/>
            <person name="Goodwin L."/>
            <person name="Tapia R."/>
            <person name="Pitluck S."/>
            <person name="Liolios K."/>
            <person name="Ivanova N."/>
            <person name="Mavromatis K."/>
            <person name="Mikhailova N."/>
            <person name="Pati A."/>
            <person name="Chen A."/>
            <person name="Palaniappan K."/>
            <person name="Brambilla E."/>
            <person name="Land M."/>
            <person name="Hauser L."/>
            <person name="Chang Y.J."/>
            <person name="Jeffries C.D."/>
            <person name="Brettin T."/>
            <person name="Detter J.C."/>
            <person name="Han C."/>
            <person name="Rohde M."/>
            <person name="Sikorski J."/>
            <person name="Woyke T."/>
            <person name="Bristow J."/>
            <person name="Eisen J.A."/>
            <person name="Markowitz V."/>
            <person name="Hugenholtz P."/>
            <person name="Kyrpides N.C."/>
            <person name="Klenk H.P."/>
        </authorList>
    </citation>
    <scope>NUCLEOTIDE SEQUENCE [LARGE SCALE GENOMIC DNA]</scope>
    <source>
        <strain evidence="2">DSM 17230 / JCM 13409 / AQ1.S1</strain>
    </source>
</reference>
<dbReference type="EMBL" id="CP002098">
    <property type="protein sequence ID" value="ADM27390.1"/>
    <property type="molecule type" value="Genomic_DNA"/>
</dbReference>
<evidence type="ECO:0000313" key="2">
    <source>
        <dbReference type="Proteomes" id="UP000001304"/>
    </source>
</evidence>